<evidence type="ECO:0000256" key="6">
    <source>
        <dbReference type="ARBA" id="ARBA00022801"/>
    </source>
</evidence>
<evidence type="ECO:0000256" key="9">
    <source>
        <dbReference type="ARBA" id="ARBA00034075"/>
    </source>
</evidence>
<dbReference type="GO" id="GO:0005576">
    <property type="term" value="C:extracellular region"/>
    <property type="evidence" value="ECO:0007669"/>
    <property type="project" value="UniProtKB-SubCell"/>
</dbReference>
<organism evidence="11 12">
    <name type="scientific">Paraphoma chrysanthemicola</name>
    <dbReference type="NCBI Taxonomy" id="798071"/>
    <lineage>
        <taxon>Eukaryota</taxon>
        <taxon>Fungi</taxon>
        <taxon>Dikarya</taxon>
        <taxon>Ascomycota</taxon>
        <taxon>Pezizomycotina</taxon>
        <taxon>Dothideomycetes</taxon>
        <taxon>Pleosporomycetidae</taxon>
        <taxon>Pleosporales</taxon>
        <taxon>Pleosporineae</taxon>
        <taxon>Phaeosphaeriaceae</taxon>
        <taxon>Paraphoma</taxon>
    </lineage>
</organism>
<dbReference type="OrthoDB" id="424610at2759"/>
<reference evidence="11" key="1">
    <citation type="journal article" date="2021" name="Nat. Commun.">
        <title>Genetic determinants of endophytism in the Arabidopsis root mycobiome.</title>
        <authorList>
            <person name="Mesny F."/>
            <person name="Miyauchi S."/>
            <person name="Thiergart T."/>
            <person name="Pickel B."/>
            <person name="Atanasova L."/>
            <person name="Karlsson M."/>
            <person name="Huettel B."/>
            <person name="Barry K.W."/>
            <person name="Haridas S."/>
            <person name="Chen C."/>
            <person name="Bauer D."/>
            <person name="Andreopoulos W."/>
            <person name="Pangilinan J."/>
            <person name="LaButti K."/>
            <person name="Riley R."/>
            <person name="Lipzen A."/>
            <person name="Clum A."/>
            <person name="Drula E."/>
            <person name="Henrissat B."/>
            <person name="Kohler A."/>
            <person name="Grigoriev I.V."/>
            <person name="Martin F.M."/>
            <person name="Hacquard S."/>
        </authorList>
    </citation>
    <scope>NUCLEOTIDE SEQUENCE</scope>
    <source>
        <strain evidence="11">MPI-SDFR-AT-0120</strain>
    </source>
</reference>
<accession>A0A8K0RCH9</accession>
<comment type="subcellular location">
    <subcellularLocation>
        <location evidence="1">Secreted</location>
    </subcellularLocation>
</comment>
<dbReference type="InterPro" id="IPR029058">
    <property type="entry name" value="AB_hydrolase_fold"/>
</dbReference>
<comment type="catalytic activity">
    <reaction evidence="9">
        <text>feruloyl-polysaccharide + H2O = ferulate + polysaccharide.</text>
        <dbReference type="EC" id="3.1.1.73"/>
    </reaction>
</comment>
<keyword evidence="4" id="KW-0858">Xylan degradation</keyword>
<evidence type="ECO:0000256" key="7">
    <source>
        <dbReference type="ARBA" id="ARBA00023277"/>
    </source>
</evidence>
<feature type="chain" id="PRO_5035431530" description="feruloyl esterase" evidence="10">
    <location>
        <begin position="20"/>
        <end position="334"/>
    </location>
</feature>
<gene>
    <name evidence="11" type="ORF">FB567DRAFT_436026</name>
</gene>
<dbReference type="PROSITE" id="PS51257">
    <property type="entry name" value="PROKAR_LIPOPROTEIN"/>
    <property type="match status" value="1"/>
</dbReference>
<dbReference type="GO" id="GO:0045493">
    <property type="term" value="P:xylan catabolic process"/>
    <property type="evidence" value="ECO:0007669"/>
    <property type="project" value="UniProtKB-KW"/>
</dbReference>
<evidence type="ECO:0000313" key="11">
    <source>
        <dbReference type="EMBL" id="KAH7091532.1"/>
    </source>
</evidence>
<dbReference type="PANTHER" id="PTHR38050:SF2">
    <property type="entry name" value="FERULOYL ESTERASE C-RELATED"/>
    <property type="match status" value="1"/>
</dbReference>
<keyword evidence="7" id="KW-0119">Carbohydrate metabolism</keyword>
<dbReference type="AlphaFoldDB" id="A0A8K0RCH9"/>
<dbReference type="PANTHER" id="PTHR38050">
    <property type="match status" value="1"/>
</dbReference>
<evidence type="ECO:0000313" key="12">
    <source>
        <dbReference type="Proteomes" id="UP000813461"/>
    </source>
</evidence>
<dbReference type="InterPro" id="IPR043595">
    <property type="entry name" value="FaeB/C/D"/>
</dbReference>
<sequence>MATTKRLLALLCLFPLALGASSGCSASLPTGLTPGGASQNLTISSKSVIGNTTERRYIVHLPTNFAASNAKPAPLIFALHGQLQPAWSMESVTQLSQPEFNKDHVVVYPLGLDVQDPGIQWLSDPAAPPSSVLDDRIFISELLAHLTSTLCIDESRIYATGVSNGGGLSALLACDPILNKKFAAFALVAAAMYPDSSLTEPLFEAGCNPNLSGGRKIPILEFHGTSDAVVAYDGNNGDTPASIPIPTFVDSWVQRNECQDASPVTASFEEGKVEETRWSCGGKKDVVVHRAIEGFGHGWPSRASQAAILEQLRVRKTEWDATSVILKWFAGWKL</sequence>
<dbReference type="EMBL" id="JAGMVJ010000004">
    <property type="protein sequence ID" value="KAH7091532.1"/>
    <property type="molecule type" value="Genomic_DNA"/>
</dbReference>
<keyword evidence="8" id="KW-0624">Polysaccharide degradation</keyword>
<evidence type="ECO:0000256" key="1">
    <source>
        <dbReference type="ARBA" id="ARBA00004613"/>
    </source>
</evidence>
<feature type="signal peptide" evidence="10">
    <location>
        <begin position="1"/>
        <end position="19"/>
    </location>
</feature>
<keyword evidence="6 11" id="KW-0378">Hydrolase</keyword>
<keyword evidence="12" id="KW-1185">Reference proteome</keyword>
<dbReference type="Gene3D" id="3.40.50.1820">
    <property type="entry name" value="alpha/beta hydrolase"/>
    <property type="match status" value="1"/>
</dbReference>
<evidence type="ECO:0000256" key="3">
    <source>
        <dbReference type="ARBA" id="ARBA00022525"/>
    </source>
</evidence>
<evidence type="ECO:0000256" key="2">
    <source>
        <dbReference type="ARBA" id="ARBA00013091"/>
    </source>
</evidence>
<comment type="caution">
    <text evidence="11">The sequence shown here is derived from an EMBL/GenBank/DDBJ whole genome shotgun (WGS) entry which is preliminary data.</text>
</comment>
<name>A0A8K0RCH9_9PLEO</name>
<keyword evidence="3" id="KW-0964">Secreted</keyword>
<protein>
    <recommendedName>
        <fullName evidence="2">feruloyl esterase</fullName>
        <ecNumber evidence="2">3.1.1.73</ecNumber>
    </recommendedName>
</protein>
<dbReference type="GO" id="GO:0030600">
    <property type="term" value="F:feruloyl esterase activity"/>
    <property type="evidence" value="ECO:0007669"/>
    <property type="project" value="UniProtKB-EC"/>
</dbReference>
<keyword evidence="5 10" id="KW-0732">Signal</keyword>
<proteinExistence type="predicted"/>
<evidence type="ECO:0000256" key="8">
    <source>
        <dbReference type="ARBA" id="ARBA00023326"/>
    </source>
</evidence>
<evidence type="ECO:0000256" key="4">
    <source>
        <dbReference type="ARBA" id="ARBA00022651"/>
    </source>
</evidence>
<evidence type="ECO:0000256" key="5">
    <source>
        <dbReference type="ARBA" id="ARBA00022729"/>
    </source>
</evidence>
<dbReference type="SUPFAM" id="SSF53474">
    <property type="entry name" value="alpha/beta-Hydrolases"/>
    <property type="match status" value="1"/>
</dbReference>
<dbReference type="EC" id="3.1.1.73" evidence="2"/>
<dbReference type="Proteomes" id="UP000813461">
    <property type="component" value="Unassembled WGS sequence"/>
</dbReference>
<evidence type="ECO:0000256" key="10">
    <source>
        <dbReference type="SAM" id="SignalP"/>
    </source>
</evidence>